<dbReference type="Gene3D" id="4.10.240.10">
    <property type="entry name" value="Zn(2)-C6 fungal-type DNA-binding domain"/>
    <property type="match status" value="1"/>
</dbReference>
<dbReference type="InterPro" id="IPR021538">
    <property type="entry name" value="Syntaxin-5_N"/>
</dbReference>
<evidence type="ECO:0000259" key="7">
    <source>
        <dbReference type="PROSITE" id="PS50192"/>
    </source>
</evidence>
<dbReference type="AlphaFoldDB" id="A0A1S9RHE2"/>
<dbReference type="EMBL" id="LJBN01000172">
    <property type="protein sequence ID" value="OOQ84959.1"/>
    <property type="molecule type" value="Genomic_DNA"/>
</dbReference>
<evidence type="ECO:0000256" key="3">
    <source>
        <dbReference type="ARBA" id="ARBA00023163"/>
    </source>
</evidence>
<dbReference type="InterPro" id="IPR050987">
    <property type="entry name" value="AtrR-like"/>
</dbReference>
<proteinExistence type="predicted"/>
<evidence type="ECO:0000256" key="1">
    <source>
        <dbReference type="ARBA" id="ARBA00023015"/>
    </source>
</evidence>
<evidence type="ECO:0000256" key="4">
    <source>
        <dbReference type="ARBA" id="ARBA00023242"/>
    </source>
</evidence>
<dbReference type="GO" id="GO:0016192">
    <property type="term" value="P:vesicle-mediated transport"/>
    <property type="evidence" value="ECO:0007669"/>
    <property type="project" value="InterPro"/>
</dbReference>
<keyword evidence="6" id="KW-0812">Transmembrane</keyword>
<feature type="transmembrane region" description="Helical" evidence="6">
    <location>
        <begin position="872"/>
        <end position="894"/>
    </location>
</feature>
<feature type="region of interest" description="Disordered" evidence="5">
    <location>
        <begin position="177"/>
        <end position="241"/>
    </location>
</feature>
<sequence length="1035" mass="115491">MTGPSIQDRTSEFSAILGHAQKRLGASKVGTQRQALLTDAQRRQANGSPSGPHDSKTGRSEFARRARDIGKGITGTTAKLQRLAELAKRKTLFDDRPVEISELTYVIKQDLASLNQQIASLSALTQAQHPKSNRSKTDQEGEHNDNVVVMLQGKLADVGSSFKDVLEVRTKNIQASRTRTENFVSSVSSKSQSALDSQRSDSPLYNTSGRRTPQPGYQGNSSDLLTLDPSNPSPLGQSMQSDQQLLVMEEAQSSNSYVQARGEAIEAIERTISELGGIFGQLAQMVSEQSEMIQRIDANTEDVVDNVQGAQRELMKYWTRVSGNRWLIAKMFGILMVKCDRQDPCMNCVDAKADCLRTRHARVHRPRVSRLDALAERLAKLERSNTAEIVTSASPLSSNANHDSTSTVPSSPRATHSDPARPFSSAKRKFYTAPISSEASPSNQQDKKRRASQSVHSQAHAENQSPESTRHASEAREYIENELQCNPALSQDRRTALEMARRFVGQLSNPGLHRQETTTCEEPDVEENLARPNLTPELLYMMLPGPDRKTNSQGTIVWPDHISDRTLERMGLAIMERSESEQVLRLYRISVWIKAFSCISKLAPLISSEHLKAHFRKLKKQYEAGAIEELNSIPLTASPSLPLLQALLSGKRLMQYLGNMSRCWMLTALAAKVIIALNYHNITDTVPRNEVEEEIHACVYTCYYFDKTLSLLLLRPPSLPELKVEPAELIHLDPDLPTTPMITGIVEYARLKNTLSNILLHTKEMGDVEKANALSDLVVRAQAIHCNMQVHRSRQELEFPGSWAILSREWLSMDFNYYSLLTTIVRARSSVLKSRLVCEDCLYVARKALMTLRAMQEAFAGNATSVDSFPYFLTWTMLLVPLSPFFVLFCNVIATSDHRDYEMIRKITDDLRQFAKANASIGKLCALFAKFLDLCAPLVKLNPPGTIEQPDASQNGDHSTERRSLGESRDSYPDVLQQDTGHVPNTLPSPQTSSEAFGVPSSMEGWDDSLIWELFDNQPSLGWADSELWSAMTQL</sequence>
<gene>
    <name evidence="8" type="ORF">PEBR_30764</name>
</gene>
<protein>
    <recommendedName>
        <fullName evidence="7">t-SNARE coiled-coil homology domain-containing protein</fullName>
    </recommendedName>
</protein>
<keyword evidence="6" id="KW-0472">Membrane</keyword>
<dbReference type="InterPro" id="IPR000727">
    <property type="entry name" value="T_SNARE_dom"/>
</dbReference>
<dbReference type="GO" id="GO:0003677">
    <property type="term" value="F:DNA binding"/>
    <property type="evidence" value="ECO:0007669"/>
    <property type="project" value="UniProtKB-KW"/>
</dbReference>
<feature type="region of interest" description="Disordered" evidence="5">
    <location>
        <begin position="945"/>
        <end position="1000"/>
    </location>
</feature>
<keyword evidence="3" id="KW-0804">Transcription</keyword>
<comment type="caution">
    <text evidence="8">The sequence shown here is derived from an EMBL/GenBank/DDBJ whole genome shotgun (WGS) entry which is preliminary data.</text>
</comment>
<dbReference type="PANTHER" id="PTHR46910:SF1">
    <property type="entry name" value="MISCELLANEOUS ZN(II)2CYS6 TRANSCRIPTION FACTOR (EUROFUNG)-RELATED"/>
    <property type="match status" value="1"/>
</dbReference>
<dbReference type="GO" id="GO:0016020">
    <property type="term" value="C:membrane"/>
    <property type="evidence" value="ECO:0007669"/>
    <property type="project" value="InterPro"/>
</dbReference>
<dbReference type="GO" id="GO:0006351">
    <property type="term" value="P:DNA-templated transcription"/>
    <property type="evidence" value="ECO:0007669"/>
    <property type="project" value="InterPro"/>
</dbReference>
<evidence type="ECO:0000256" key="2">
    <source>
        <dbReference type="ARBA" id="ARBA00023125"/>
    </source>
</evidence>
<keyword evidence="6" id="KW-1133">Transmembrane helix</keyword>
<feature type="region of interest" description="Disordered" evidence="5">
    <location>
        <begin position="24"/>
        <end position="61"/>
    </location>
</feature>
<dbReference type="CDD" id="cd15844">
    <property type="entry name" value="SNARE_syntaxin5"/>
    <property type="match status" value="1"/>
</dbReference>
<accession>A0A1S9RHE2</accession>
<name>A0A1S9RHE2_PENBI</name>
<dbReference type="PANTHER" id="PTHR46910">
    <property type="entry name" value="TRANSCRIPTION FACTOR PDR1"/>
    <property type="match status" value="1"/>
</dbReference>
<dbReference type="Proteomes" id="UP000190744">
    <property type="component" value="Unassembled WGS sequence"/>
</dbReference>
<keyword evidence="4" id="KW-0539">Nucleus</keyword>
<evidence type="ECO:0000256" key="6">
    <source>
        <dbReference type="SAM" id="Phobius"/>
    </source>
</evidence>
<dbReference type="Pfam" id="PF04082">
    <property type="entry name" value="Fungal_trans"/>
    <property type="match status" value="1"/>
</dbReference>
<feature type="compositionally biased region" description="Polar residues" evidence="5">
    <location>
        <begin position="389"/>
        <end position="414"/>
    </location>
</feature>
<dbReference type="Pfam" id="PF11416">
    <property type="entry name" value="Syntaxin-5_N"/>
    <property type="match status" value="1"/>
</dbReference>
<dbReference type="FunFam" id="1.20.58.70:FF:000007">
    <property type="entry name" value="ER-golgi SNARE complex subunit"/>
    <property type="match status" value="1"/>
</dbReference>
<feature type="domain" description="T-SNARE coiled-coil homology" evidence="7">
    <location>
        <begin position="255"/>
        <end position="317"/>
    </location>
</feature>
<feature type="compositionally biased region" description="Polar residues" evidence="5">
    <location>
        <begin position="201"/>
        <end position="241"/>
    </location>
</feature>
<keyword evidence="2" id="KW-0238">DNA-binding</keyword>
<dbReference type="SUPFAM" id="SSF47661">
    <property type="entry name" value="t-snare proteins"/>
    <property type="match status" value="1"/>
</dbReference>
<keyword evidence="1" id="KW-0805">Transcription regulation</keyword>
<dbReference type="PROSITE" id="PS50192">
    <property type="entry name" value="T_SNARE"/>
    <property type="match status" value="1"/>
</dbReference>
<dbReference type="GO" id="GO:0008270">
    <property type="term" value="F:zinc ion binding"/>
    <property type="evidence" value="ECO:0007669"/>
    <property type="project" value="InterPro"/>
</dbReference>
<dbReference type="InterPro" id="IPR010989">
    <property type="entry name" value="SNARE"/>
</dbReference>
<dbReference type="SMART" id="SM00397">
    <property type="entry name" value="t_SNARE"/>
    <property type="match status" value="1"/>
</dbReference>
<evidence type="ECO:0000256" key="5">
    <source>
        <dbReference type="SAM" id="MobiDB-lite"/>
    </source>
</evidence>
<feature type="compositionally biased region" description="Polar residues" evidence="5">
    <location>
        <begin position="434"/>
        <end position="444"/>
    </location>
</feature>
<evidence type="ECO:0000313" key="8">
    <source>
        <dbReference type="EMBL" id="OOQ84959.1"/>
    </source>
</evidence>
<feature type="region of interest" description="Disordered" evidence="5">
    <location>
        <begin position="389"/>
        <end position="474"/>
    </location>
</feature>
<reference evidence="9" key="1">
    <citation type="submission" date="2015-09" db="EMBL/GenBank/DDBJ databases">
        <authorList>
            <person name="Fill T.P."/>
            <person name="Baretta J.F."/>
            <person name="de Almeida L.G."/>
            <person name="Rocha M."/>
            <person name="de Souza D.H."/>
            <person name="Malavazi I."/>
            <person name="Cerdeira L.T."/>
            <person name="Hong H."/>
            <person name="Samborskyy M."/>
            <person name="de Vasconcelos A.T."/>
            <person name="Leadlay P."/>
            <person name="Rodrigues-Filho E."/>
        </authorList>
    </citation>
    <scope>NUCLEOTIDE SEQUENCE [LARGE SCALE GENOMIC DNA]</scope>
    <source>
        <strain evidence="9">LaBioMMi 136</strain>
    </source>
</reference>
<feature type="compositionally biased region" description="Low complexity" evidence="5">
    <location>
        <begin position="185"/>
        <end position="197"/>
    </location>
</feature>
<dbReference type="InterPro" id="IPR036864">
    <property type="entry name" value="Zn2-C6_fun-type_DNA-bd_sf"/>
</dbReference>
<dbReference type="InterPro" id="IPR007219">
    <property type="entry name" value="XnlR_reg_dom"/>
</dbReference>
<dbReference type="SMART" id="SM00906">
    <property type="entry name" value="Fungal_trans"/>
    <property type="match status" value="1"/>
</dbReference>
<dbReference type="Gene3D" id="1.20.58.70">
    <property type="match status" value="1"/>
</dbReference>
<dbReference type="GO" id="GO:0000981">
    <property type="term" value="F:DNA-binding transcription factor activity, RNA polymerase II-specific"/>
    <property type="evidence" value="ECO:0007669"/>
    <property type="project" value="InterPro"/>
</dbReference>
<evidence type="ECO:0000313" key="9">
    <source>
        <dbReference type="Proteomes" id="UP000190744"/>
    </source>
</evidence>
<dbReference type="CDD" id="cd12148">
    <property type="entry name" value="fungal_TF_MHR"/>
    <property type="match status" value="1"/>
</dbReference>
<feature type="compositionally biased region" description="Polar residues" evidence="5">
    <location>
        <begin position="452"/>
        <end position="467"/>
    </location>
</feature>
<dbReference type="Pfam" id="PF05739">
    <property type="entry name" value="SNARE"/>
    <property type="match status" value="1"/>
</dbReference>
<organism evidence="8 9">
    <name type="scientific">Penicillium brasilianum</name>
    <dbReference type="NCBI Taxonomy" id="104259"/>
    <lineage>
        <taxon>Eukaryota</taxon>
        <taxon>Fungi</taxon>
        <taxon>Dikarya</taxon>
        <taxon>Ascomycota</taxon>
        <taxon>Pezizomycotina</taxon>
        <taxon>Eurotiomycetes</taxon>
        <taxon>Eurotiomycetidae</taxon>
        <taxon>Eurotiales</taxon>
        <taxon>Aspergillaceae</taxon>
        <taxon>Penicillium</taxon>
    </lineage>
</organism>
<feature type="compositionally biased region" description="Polar residues" evidence="5">
    <location>
        <begin position="986"/>
        <end position="995"/>
    </location>
</feature>
<feature type="compositionally biased region" description="Basic and acidic residues" evidence="5">
    <location>
        <begin position="958"/>
        <end position="972"/>
    </location>
</feature>